<keyword evidence="5" id="KW-0378">Hydrolase</keyword>
<feature type="signal peptide" evidence="8">
    <location>
        <begin position="1"/>
        <end position="28"/>
    </location>
</feature>
<dbReference type="Proteomes" id="UP000026249">
    <property type="component" value="Unassembled WGS sequence"/>
</dbReference>
<accession>A0A037ZG54</accession>
<dbReference type="GO" id="GO:0045493">
    <property type="term" value="P:xylan catabolic process"/>
    <property type="evidence" value="ECO:0007669"/>
    <property type="project" value="UniProtKB-KW"/>
</dbReference>
<keyword evidence="4 8" id="KW-0732">Signal</keyword>
<reference evidence="9 10" key="1">
    <citation type="submission" date="2014-03" db="EMBL/GenBank/DDBJ databases">
        <title>Draft Genome Sequence of Actibacterium mucosum KCTC 23349, a Marine Alphaproteobacterium with Complex Ionic Requirements Isolated from Mediterranean Seawater at Malvarrosa Beach, Valencia, Spain.</title>
        <authorList>
            <person name="Arahal D.R."/>
            <person name="Shao Z."/>
            <person name="Lai Q."/>
            <person name="Pujalte M.J."/>
        </authorList>
    </citation>
    <scope>NUCLEOTIDE SEQUENCE [LARGE SCALE GENOMIC DNA]</scope>
    <source>
        <strain evidence="9 10">KCTC 23349</strain>
    </source>
</reference>
<dbReference type="AlphaFoldDB" id="A0A037ZG54"/>
<dbReference type="InterPro" id="IPR029058">
    <property type="entry name" value="AB_hydrolase_fold"/>
</dbReference>
<dbReference type="PANTHER" id="PTHR38050">
    <property type="match status" value="1"/>
</dbReference>
<evidence type="ECO:0000313" key="10">
    <source>
        <dbReference type="Proteomes" id="UP000026249"/>
    </source>
</evidence>
<sequence length="304" mass="33053">MKLPGISRILRRFAIAATLALAPALATAGERIESSVFVDGLKRSYIAYFPDNLASRDDWPVMFVLHPGLADGEYMEKTTKFHTLEDANKFIIIYPDGIRRTWNAGECCGQAMKRNVNDIGFVEALMDDFRSKTGNRIRSKAYVTGFSNGAIMAYHIACKRPDLVEAIAPFGSAYKFLDCADGHVPVLHIHGEKDASAPVLGGSSAIKAFNQRQQMAAADTVSLVAGRSACSATANRSEMVATLKTSCPIIDCNGHEITLCVVQDLGHIWPGAEAGDNFLGRKFGPGRTDISGSQAIFDYFKEHL</sequence>
<feature type="chain" id="PRO_5001563958" description="Polyhydroxybutyrate depolymerase" evidence="8">
    <location>
        <begin position="29"/>
        <end position="304"/>
    </location>
</feature>
<keyword evidence="2" id="KW-0964">Secreted</keyword>
<dbReference type="GO" id="GO:0030600">
    <property type="term" value="F:feruloyl esterase activity"/>
    <property type="evidence" value="ECO:0007669"/>
    <property type="project" value="InterPro"/>
</dbReference>
<evidence type="ECO:0000256" key="3">
    <source>
        <dbReference type="ARBA" id="ARBA00022651"/>
    </source>
</evidence>
<keyword evidence="10" id="KW-1185">Reference proteome</keyword>
<dbReference type="Gene3D" id="3.40.50.1820">
    <property type="entry name" value="alpha/beta hydrolase"/>
    <property type="match status" value="1"/>
</dbReference>
<dbReference type="InterPro" id="IPR043595">
    <property type="entry name" value="FaeB/C/D"/>
</dbReference>
<keyword evidence="6" id="KW-0119">Carbohydrate metabolism</keyword>
<comment type="caution">
    <text evidence="9">The sequence shown here is derived from an EMBL/GenBank/DDBJ whole genome shotgun (WGS) entry which is preliminary data.</text>
</comment>
<protein>
    <recommendedName>
        <fullName evidence="11">Polyhydroxybutyrate depolymerase</fullName>
    </recommendedName>
</protein>
<evidence type="ECO:0000256" key="5">
    <source>
        <dbReference type="ARBA" id="ARBA00022801"/>
    </source>
</evidence>
<dbReference type="PANTHER" id="PTHR38050:SF2">
    <property type="entry name" value="FERULOYL ESTERASE C-RELATED"/>
    <property type="match status" value="1"/>
</dbReference>
<keyword evidence="7" id="KW-0624">Polysaccharide degradation</keyword>
<dbReference type="SUPFAM" id="SSF53474">
    <property type="entry name" value="alpha/beta-Hydrolases"/>
    <property type="match status" value="1"/>
</dbReference>
<evidence type="ECO:0000256" key="6">
    <source>
        <dbReference type="ARBA" id="ARBA00023277"/>
    </source>
</evidence>
<evidence type="ECO:0000256" key="7">
    <source>
        <dbReference type="ARBA" id="ARBA00023326"/>
    </source>
</evidence>
<dbReference type="STRING" id="1454373.ACMU_11990"/>
<evidence type="ECO:0000313" key="9">
    <source>
        <dbReference type="EMBL" id="KAJ55410.1"/>
    </source>
</evidence>
<organism evidence="9 10">
    <name type="scientific">Actibacterium mucosum KCTC 23349</name>
    <dbReference type="NCBI Taxonomy" id="1454373"/>
    <lineage>
        <taxon>Bacteria</taxon>
        <taxon>Pseudomonadati</taxon>
        <taxon>Pseudomonadota</taxon>
        <taxon>Alphaproteobacteria</taxon>
        <taxon>Rhodobacterales</taxon>
        <taxon>Roseobacteraceae</taxon>
        <taxon>Actibacterium</taxon>
    </lineage>
</organism>
<dbReference type="EMBL" id="JFKE01000004">
    <property type="protein sequence ID" value="KAJ55410.1"/>
    <property type="molecule type" value="Genomic_DNA"/>
</dbReference>
<evidence type="ECO:0000256" key="2">
    <source>
        <dbReference type="ARBA" id="ARBA00022525"/>
    </source>
</evidence>
<evidence type="ECO:0000256" key="4">
    <source>
        <dbReference type="ARBA" id="ARBA00022729"/>
    </source>
</evidence>
<gene>
    <name evidence="9" type="ORF">ACMU_11990</name>
</gene>
<dbReference type="GO" id="GO:0005576">
    <property type="term" value="C:extracellular region"/>
    <property type="evidence" value="ECO:0007669"/>
    <property type="project" value="UniProtKB-SubCell"/>
</dbReference>
<evidence type="ECO:0008006" key="11">
    <source>
        <dbReference type="Google" id="ProtNLM"/>
    </source>
</evidence>
<name>A0A037ZG54_9RHOB</name>
<evidence type="ECO:0000256" key="8">
    <source>
        <dbReference type="SAM" id="SignalP"/>
    </source>
</evidence>
<proteinExistence type="predicted"/>
<comment type="subcellular location">
    <subcellularLocation>
        <location evidence="1">Secreted</location>
    </subcellularLocation>
</comment>
<keyword evidence="3" id="KW-0858">Xylan degradation</keyword>
<evidence type="ECO:0000256" key="1">
    <source>
        <dbReference type="ARBA" id="ARBA00004613"/>
    </source>
</evidence>